<feature type="domain" description="Thiamine pyrophosphate enzyme N-terminal TPP-binding" evidence="10">
    <location>
        <begin position="5"/>
        <end position="122"/>
    </location>
</feature>
<keyword evidence="6 7" id="KW-0786">Thiamine pyrophosphate</keyword>
<dbReference type="FunFam" id="3.40.50.970:FF:000007">
    <property type="entry name" value="Acetolactate synthase"/>
    <property type="match status" value="1"/>
</dbReference>
<keyword evidence="11" id="KW-0012">Acyltransferase</keyword>
<evidence type="ECO:0000256" key="6">
    <source>
        <dbReference type="ARBA" id="ARBA00023052"/>
    </source>
</evidence>
<dbReference type="InterPro" id="IPR012000">
    <property type="entry name" value="Thiamin_PyroP_enz_cen_dom"/>
</dbReference>
<protein>
    <submittedName>
        <fullName evidence="11">Sulfoacetaldehyde acetyltransferase</fullName>
        <ecNumber evidence="11">2.3.3.15</ecNumber>
    </submittedName>
</protein>
<dbReference type="CDD" id="cd07035">
    <property type="entry name" value="TPP_PYR_POX_like"/>
    <property type="match status" value="1"/>
</dbReference>
<proteinExistence type="inferred from homology"/>
<evidence type="ECO:0000313" key="11">
    <source>
        <dbReference type="EMBL" id="SLN31170.1"/>
    </source>
</evidence>
<feature type="domain" description="Thiamine pyrophosphate enzyme central" evidence="8">
    <location>
        <begin position="192"/>
        <end position="328"/>
    </location>
</feature>
<dbReference type="InterPro" id="IPR000399">
    <property type="entry name" value="TPP-bd_CS"/>
</dbReference>
<dbReference type="Pfam" id="PF02775">
    <property type="entry name" value="TPP_enzyme_C"/>
    <property type="match status" value="1"/>
</dbReference>
<dbReference type="InterPro" id="IPR029061">
    <property type="entry name" value="THDP-binding"/>
</dbReference>
<dbReference type="Pfam" id="PF00205">
    <property type="entry name" value="TPP_enzyme_M"/>
    <property type="match status" value="1"/>
</dbReference>
<dbReference type="Gene3D" id="3.40.50.970">
    <property type="match status" value="2"/>
</dbReference>
<dbReference type="PANTHER" id="PTHR18968:SF166">
    <property type="entry name" value="2-HYDROXYACYL-COA LYASE 2"/>
    <property type="match status" value="1"/>
</dbReference>
<dbReference type="RefSeq" id="WP_085794935.1">
    <property type="nucleotide sequence ID" value="NZ_FWFO01000001.1"/>
</dbReference>
<evidence type="ECO:0000256" key="4">
    <source>
        <dbReference type="ARBA" id="ARBA00022679"/>
    </source>
</evidence>
<dbReference type="SUPFAM" id="SSF52518">
    <property type="entry name" value="Thiamin diphosphate-binding fold (THDP-binding)"/>
    <property type="match status" value="2"/>
</dbReference>
<organism evidence="11 12">
    <name type="scientific">Falsiruegeria litorea R37</name>
    <dbReference type="NCBI Taxonomy" id="1200284"/>
    <lineage>
        <taxon>Bacteria</taxon>
        <taxon>Pseudomonadati</taxon>
        <taxon>Pseudomonadota</taxon>
        <taxon>Alphaproteobacteria</taxon>
        <taxon>Rhodobacterales</taxon>
        <taxon>Roseobacteraceae</taxon>
        <taxon>Falsiruegeria</taxon>
    </lineage>
</organism>
<evidence type="ECO:0000313" key="12">
    <source>
        <dbReference type="Proteomes" id="UP000193077"/>
    </source>
</evidence>
<dbReference type="GO" id="GO:0000287">
    <property type="term" value="F:magnesium ion binding"/>
    <property type="evidence" value="ECO:0007669"/>
    <property type="project" value="InterPro"/>
</dbReference>
<dbReference type="InterPro" id="IPR011766">
    <property type="entry name" value="TPP_enzyme_TPP-bd"/>
</dbReference>
<sequence>MTQITGGEAAYRVLKANGIDTVFGLLGGSMLELYDAMYQHGGVAYVGARDERAAGHMADAWARMTGKPGVVLGAQAGPGVVNLVTAVAEAQLAYSPLVVIAGAISRCDHAKDTFQEVDQVALFAPISKRSVMVSDAARLPAMLEDAIRLANSGRRGPVVLHVPRDLFAAQVPDIDPAPIKIARPGPAAPEDINAIAQLLSTAERPVLFAGGGFKWGKGRDALTALAEKLEVPVVASTGHADVMPHGHPWFAGQAGPRGNRVASRLTREADVMVVLGARLGFNSTFHSNDYVGAQTRIAHVDIDGASVGRYFPAEIAVQADARLTAEALTQSATKPNADDWRAAFTADLASLADERDAEARIATLPMHPRRALAELRSALPQNAIVTLDTGNTCLQAADRLAHYDPLSLITPLDFGLVGFGLAAAIGAKAAAPDRPVVAIMGDGAIGYTMIEIQTAIAHDLPIVIVVLDNQAWGAEKAYQQEFFGGRLLGAEIQSPRFDSFAELCGGKGIWVDGPGGMGPALTRAIASGETTVIQAKIDPAALMTLRKDLFTTPTQDR</sequence>
<evidence type="ECO:0000259" key="8">
    <source>
        <dbReference type="Pfam" id="PF00205"/>
    </source>
</evidence>
<dbReference type="Proteomes" id="UP000193077">
    <property type="component" value="Unassembled WGS sequence"/>
</dbReference>
<dbReference type="SUPFAM" id="SSF52467">
    <property type="entry name" value="DHS-like NAD/FAD-binding domain"/>
    <property type="match status" value="1"/>
</dbReference>
<keyword evidence="4 11" id="KW-0808">Transferase</keyword>
<dbReference type="GO" id="GO:0030976">
    <property type="term" value="F:thiamine pyrophosphate binding"/>
    <property type="evidence" value="ECO:0007669"/>
    <property type="project" value="InterPro"/>
</dbReference>
<dbReference type="EC" id="2.3.3.15" evidence="11"/>
<dbReference type="GO" id="GO:0009097">
    <property type="term" value="P:isoleucine biosynthetic process"/>
    <property type="evidence" value="ECO:0007669"/>
    <property type="project" value="TreeGrafter"/>
</dbReference>
<comment type="cofactor">
    <cofactor evidence="2">
        <name>thiamine diphosphate</name>
        <dbReference type="ChEBI" id="CHEBI:58937"/>
    </cofactor>
</comment>
<dbReference type="InterPro" id="IPR012001">
    <property type="entry name" value="Thiamin_PyroP_enz_TPP-bd_dom"/>
</dbReference>
<evidence type="ECO:0000259" key="9">
    <source>
        <dbReference type="Pfam" id="PF02775"/>
    </source>
</evidence>
<name>A0A1Y5S2F2_9RHOB</name>
<gene>
    <name evidence="11" type="primary">xsc_2</name>
    <name evidence="11" type="ORF">TRL7639_01305</name>
</gene>
<dbReference type="Gene3D" id="3.40.50.1220">
    <property type="entry name" value="TPP-binding domain"/>
    <property type="match status" value="1"/>
</dbReference>
<evidence type="ECO:0000256" key="7">
    <source>
        <dbReference type="RuleBase" id="RU362132"/>
    </source>
</evidence>
<dbReference type="InterPro" id="IPR029035">
    <property type="entry name" value="DHS-like_NAD/FAD-binding_dom"/>
</dbReference>
<dbReference type="AlphaFoldDB" id="A0A1Y5S2F2"/>
<dbReference type="GO" id="GO:0009099">
    <property type="term" value="P:L-valine biosynthetic process"/>
    <property type="evidence" value="ECO:0007669"/>
    <property type="project" value="TreeGrafter"/>
</dbReference>
<evidence type="ECO:0000256" key="1">
    <source>
        <dbReference type="ARBA" id="ARBA00001946"/>
    </source>
</evidence>
<evidence type="ECO:0000256" key="5">
    <source>
        <dbReference type="ARBA" id="ARBA00022723"/>
    </source>
</evidence>
<dbReference type="PROSITE" id="PS00187">
    <property type="entry name" value="TPP_ENZYMES"/>
    <property type="match status" value="1"/>
</dbReference>
<keyword evidence="5" id="KW-0479">Metal-binding</keyword>
<dbReference type="GO" id="GO:0050487">
    <property type="term" value="F:sulfoacetaldehyde acetyltransferase activity"/>
    <property type="evidence" value="ECO:0007669"/>
    <property type="project" value="UniProtKB-EC"/>
</dbReference>
<comment type="similarity">
    <text evidence="3 7">Belongs to the TPP enzyme family.</text>
</comment>
<dbReference type="EMBL" id="FWFO01000001">
    <property type="protein sequence ID" value="SLN31170.1"/>
    <property type="molecule type" value="Genomic_DNA"/>
</dbReference>
<evidence type="ECO:0000259" key="10">
    <source>
        <dbReference type="Pfam" id="PF02776"/>
    </source>
</evidence>
<evidence type="ECO:0000256" key="3">
    <source>
        <dbReference type="ARBA" id="ARBA00007812"/>
    </source>
</evidence>
<keyword evidence="12" id="KW-1185">Reference proteome</keyword>
<comment type="cofactor">
    <cofactor evidence="1">
        <name>Mg(2+)</name>
        <dbReference type="ChEBI" id="CHEBI:18420"/>
    </cofactor>
</comment>
<dbReference type="PANTHER" id="PTHR18968">
    <property type="entry name" value="THIAMINE PYROPHOSPHATE ENZYMES"/>
    <property type="match status" value="1"/>
</dbReference>
<dbReference type="GO" id="GO:0003984">
    <property type="term" value="F:acetolactate synthase activity"/>
    <property type="evidence" value="ECO:0007669"/>
    <property type="project" value="TreeGrafter"/>
</dbReference>
<feature type="domain" description="Thiamine pyrophosphate enzyme TPP-binding" evidence="9">
    <location>
        <begin position="388"/>
        <end position="534"/>
    </location>
</feature>
<evidence type="ECO:0000256" key="2">
    <source>
        <dbReference type="ARBA" id="ARBA00001964"/>
    </source>
</evidence>
<dbReference type="OrthoDB" id="4494979at2"/>
<dbReference type="GO" id="GO:0050660">
    <property type="term" value="F:flavin adenine dinucleotide binding"/>
    <property type="evidence" value="ECO:0007669"/>
    <property type="project" value="TreeGrafter"/>
</dbReference>
<dbReference type="InterPro" id="IPR045229">
    <property type="entry name" value="TPP_enz"/>
</dbReference>
<dbReference type="Pfam" id="PF02776">
    <property type="entry name" value="TPP_enzyme_N"/>
    <property type="match status" value="1"/>
</dbReference>
<dbReference type="GO" id="GO:0005948">
    <property type="term" value="C:acetolactate synthase complex"/>
    <property type="evidence" value="ECO:0007669"/>
    <property type="project" value="TreeGrafter"/>
</dbReference>
<reference evidence="11 12" key="1">
    <citation type="submission" date="2017-03" db="EMBL/GenBank/DDBJ databases">
        <authorList>
            <person name="Afonso C.L."/>
            <person name="Miller P.J."/>
            <person name="Scott M.A."/>
            <person name="Spackman E."/>
            <person name="Goraichik I."/>
            <person name="Dimitrov K.M."/>
            <person name="Suarez D.L."/>
            <person name="Swayne D.E."/>
        </authorList>
    </citation>
    <scope>NUCLEOTIDE SEQUENCE [LARGE SCALE GENOMIC DNA]</scope>
    <source>
        <strain evidence="11 12">CECT 7639</strain>
    </source>
</reference>
<accession>A0A1Y5S2F2</accession>